<evidence type="ECO:0008006" key="2">
    <source>
        <dbReference type="Google" id="ProtNLM"/>
    </source>
</evidence>
<reference evidence="1" key="1">
    <citation type="submission" date="2020-06" db="EMBL/GenBank/DDBJ databases">
        <authorList>
            <person name="Li T."/>
            <person name="Hu X."/>
            <person name="Zhang T."/>
            <person name="Song X."/>
            <person name="Zhang H."/>
            <person name="Dai N."/>
            <person name="Sheng W."/>
            <person name="Hou X."/>
            <person name="Wei L."/>
        </authorList>
    </citation>
    <scope>NUCLEOTIDE SEQUENCE</scope>
    <source>
        <strain evidence="1">G02</strain>
        <tissue evidence="1">Leaf</tissue>
    </source>
</reference>
<comment type="caution">
    <text evidence="1">The sequence shown here is derived from an EMBL/GenBank/DDBJ whole genome shotgun (WGS) entry which is preliminary data.</text>
</comment>
<evidence type="ECO:0000313" key="1">
    <source>
        <dbReference type="EMBL" id="KAL0385739.1"/>
    </source>
</evidence>
<organism evidence="1">
    <name type="scientific">Sesamum radiatum</name>
    <name type="common">Black benniseed</name>
    <dbReference type="NCBI Taxonomy" id="300843"/>
    <lineage>
        <taxon>Eukaryota</taxon>
        <taxon>Viridiplantae</taxon>
        <taxon>Streptophyta</taxon>
        <taxon>Embryophyta</taxon>
        <taxon>Tracheophyta</taxon>
        <taxon>Spermatophyta</taxon>
        <taxon>Magnoliopsida</taxon>
        <taxon>eudicotyledons</taxon>
        <taxon>Gunneridae</taxon>
        <taxon>Pentapetalae</taxon>
        <taxon>asterids</taxon>
        <taxon>lamiids</taxon>
        <taxon>Lamiales</taxon>
        <taxon>Pedaliaceae</taxon>
        <taxon>Sesamum</taxon>
    </lineage>
</organism>
<name>A0AAW2S009_SESRA</name>
<dbReference type="PANTHER" id="PTHR46250:SF15">
    <property type="entry name" value="OS01G0523800 PROTEIN"/>
    <property type="match status" value="1"/>
</dbReference>
<protein>
    <recommendedName>
        <fullName evidence="2">Myb/SANT-like domain-containing protein</fullName>
    </recommendedName>
</protein>
<reference evidence="1" key="2">
    <citation type="journal article" date="2024" name="Plant">
        <title>Genomic evolution and insights into agronomic trait innovations of Sesamum species.</title>
        <authorList>
            <person name="Miao H."/>
            <person name="Wang L."/>
            <person name="Qu L."/>
            <person name="Liu H."/>
            <person name="Sun Y."/>
            <person name="Le M."/>
            <person name="Wang Q."/>
            <person name="Wei S."/>
            <person name="Zheng Y."/>
            <person name="Lin W."/>
            <person name="Duan Y."/>
            <person name="Cao H."/>
            <person name="Xiong S."/>
            <person name="Wang X."/>
            <person name="Wei L."/>
            <person name="Li C."/>
            <person name="Ma Q."/>
            <person name="Ju M."/>
            <person name="Zhao R."/>
            <person name="Li G."/>
            <person name="Mu C."/>
            <person name="Tian Q."/>
            <person name="Mei H."/>
            <person name="Zhang T."/>
            <person name="Gao T."/>
            <person name="Zhang H."/>
        </authorList>
    </citation>
    <scope>NUCLEOTIDE SEQUENCE</scope>
    <source>
        <strain evidence="1">G02</strain>
    </source>
</reference>
<gene>
    <name evidence="1" type="ORF">Sradi_2968200</name>
</gene>
<sequence>MLDHSGFGWNETSQMIVVSDEVFESYVKIDLFAKTLRFKSFPYYSAWTEIFGKDRDTGELAEDIYNASNNVSYSCVPSNTEHVSSKKSKKSRSTVDEKFDTFVTVIDYLGDIAKLFGVEANDSHARGQVLSAAEGVTDLTIEQKCVT</sequence>
<dbReference type="AlphaFoldDB" id="A0AAW2S009"/>
<dbReference type="PANTHER" id="PTHR46250">
    <property type="entry name" value="MYB/SANT-LIKE DNA-BINDING DOMAIN PROTEIN-RELATED"/>
    <property type="match status" value="1"/>
</dbReference>
<dbReference type="EMBL" id="JACGWJ010000012">
    <property type="protein sequence ID" value="KAL0385739.1"/>
    <property type="molecule type" value="Genomic_DNA"/>
</dbReference>
<accession>A0AAW2S009</accession>
<proteinExistence type="predicted"/>